<evidence type="ECO:0000256" key="4">
    <source>
        <dbReference type="PROSITE-ProRule" id="PRU00175"/>
    </source>
</evidence>
<dbReference type="PANTHER" id="PTHR23164:SF29">
    <property type="entry name" value="E3 UBIQUITIN-PROTEIN LIGASE PIB1"/>
    <property type="match status" value="1"/>
</dbReference>
<keyword evidence="2 4" id="KW-0863">Zinc-finger</keyword>
<feature type="region of interest" description="Disordered" evidence="5">
    <location>
        <begin position="286"/>
        <end position="367"/>
    </location>
</feature>
<sequence length="603" mass="67121">MSLPLESQASNDAARATTIHRSSSDRRTEERSGASEGHTTWTQFLQEDYDQSLDSGENSRGGGREDGSASNRKRRLGSGSSSSGTDISGTGLDTAISSQPLSTRQSSRPGLIGAQRPGNPSFHRPDDETIETQPSGSPPSSSMSRQINSLRHRERSFTDHRLPRWQPDSEVTECPICGVTFTFWFRKHHCRKCGRVVCAACSPHRITIPQQFIVRPPEAQTQLSLSNIIQRNTAEREVISLIEDDETRPQPSSSQSRGHHRATSIHQNPRAAAALGGGTEVRLCNPCVPDPNPEPPRRYRASSSTSHHDHRARNNSLGWESHHNHSQADPHSLPSEYQNPGIWGTSVERSRRQIPSIPPDMEGRRRRDREFEATIRTHIRGAQRGHRASLTDANFPSYGAFGYDVSSSLRGLPPRYLPGRDTESQIHGSPPLYPPDAFTQDSQRSHHYASYPRSHPTIRAADMNRPLPPPPSSRSHRIINERDLCPVCNHILPQPSSSGGEDAHEAHIRACIERHASRRPGASNQSSQSSIRPSSERLRMLTFLATEKDCLGTDGVQPECSICMEEYEVGAELARLECLCRFHKSCILGWFDRKEECPVHKVA</sequence>
<evidence type="ECO:0000256" key="1">
    <source>
        <dbReference type="ARBA" id="ARBA00022723"/>
    </source>
</evidence>
<dbReference type="STRING" id="554155.C5FSM7"/>
<reference evidence="9" key="1">
    <citation type="journal article" date="2012" name="MBio">
        <title>Comparative genome analysis of Trichophyton rubrum and related dermatophytes reveals candidate genes involved in infection.</title>
        <authorList>
            <person name="Martinez D.A."/>
            <person name="Oliver B.G."/>
            <person name="Graeser Y."/>
            <person name="Goldberg J.M."/>
            <person name="Li W."/>
            <person name="Martinez-Rossi N.M."/>
            <person name="Monod M."/>
            <person name="Shelest E."/>
            <person name="Barton R.C."/>
            <person name="Birch E."/>
            <person name="Brakhage A.A."/>
            <person name="Chen Z."/>
            <person name="Gurr S.J."/>
            <person name="Heiman D."/>
            <person name="Heitman J."/>
            <person name="Kosti I."/>
            <person name="Rossi A."/>
            <person name="Saif S."/>
            <person name="Samalova M."/>
            <person name="Saunders C.W."/>
            <person name="Shea T."/>
            <person name="Summerbell R.C."/>
            <person name="Xu J."/>
            <person name="Young S."/>
            <person name="Zeng Q."/>
            <person name="Birren B.W."/>
            <person name="Cuomo C.A."/>
            <person name="White T.C."/>
        </authorList>
    </citation>
    <scope>NUCLEOTIDE SEQUENCE [LARGE SCALE GENOMIC DNA]</scope>
    <source>
        <strain evidence="9">ATCC MYA-4605 / CBS 113480</strain>
    </source>
</reference>
<dbReference type="HOGENOM" id="CLU_022550_2_0_1"/>
<dbReference type="eggNOG" id="KOG1819">
    <property type="taxonomic scope" value="Eukaryota"/>
</dbReference>
<dbReference type="PROSITE" id="PS50178">
    <property type="entry name" value="ZF_FYVE"/>
    <property type="match status" value="1"/>
</dbReference>
<dbReference type="InterPro" id="IPR000306">
    <property type="entry name" value="Znf_FYVE"/>
</dbReference>
<accession>C5FSM7</accession>
<keyword evidence="1" id="KW-0479">Metal-binding</keyword>
<feature type="compositionally biased region" description="Polar residues" evidence="5">
    <location>
        <begin position="1"/>
        <end position="11"/>
    </location>
</feature>
<keyword evidence="9" id="KW-1185">Reference proteome</keyword>
<dbReference type="SUPFAM" id="SSF57903">
    <property type="entry name" value="FYVE/PHD zinc finger"/>
    <property type="match status" value="1"/>
</dbReference>
<protein>
    <submittedName>
        <fullName evidence="8">FYVE zinc finger protein</fullName>
    </submittedName>
</protein>
<dbReference type="VEuPathDB" id="FungiDB:MCYG_05699"/>
<dbReference type="InterPro" id="IPR011011">
    <property type="entry name" value="Znf_FYVE_PHD"/>
</dbReference>
<evidence type="ECO:0000256" key="3">
    <source>
        <dbReference type="ARBA" id="ARBA00022833"/>
    </source>
</evidence>
<dbReference type="GO" id="GO:0008270">
    <property type="term" value="F:zinc ion binding"/>
    <property type="evidence" value="ECO:0007669"/>
    <property type="project" value="UniProtKB-KW"/>
</dbReference>
<dbReference type="CDD" id="cd16489">
    <property type="entry name" value="mRING-CH-C4HC2H_ZNRF"/>
    <property type="match status" value="1"/>
</dbReference>
<feature type="compositionally biased region" description="Basic and acidic residues" evidence="5">
    <location>
        <begin position="22"/>
        <end position="33"/>
    </location>
</feature>
<dbReference type="Pfam" id="PF13639">
    <property type="entry name" value="zf-RING_2"/>
    <property type="match status" value="1"/>
</dbReference>
<evidence type="ECO:0000259" key="6">
    <source>
        <dbReference type="PROSITE" id="PS50089"/>
    </source>
</evidence>
<dbReference type="InterPro" id="IPR001841">
    <property type="entry name" value="Znf_RING"/>
</dbReference>
<feature type="compositionally biased region" description="Low complexity" evidence="5">
    <location>
        <begin position="134"/>
        <end position="144"/>
    </location>
</feature>
<dbReference type="AlphaFoldDB" id="C5FSM7"/>
<evidence type="ECO:0000256" key="5">
    <source>
        <dbReference type="SAM" id="MobiDB-lite"/>
    </source>
</evidence>
<dbReference type="RefSeq" id="XP_002845830.1">
    <property type="nucleotide sequence ID" value="XM_002845784.1"/>
</dbReference>
<dbReference type="eggNOG" id="KOG1729">
    <property type="taxonomic scope" value="Eukaryota"/>
</dbReference>
<keyword evidence="3" id="KW-0862">Zinc</keyword>
<dbReference type="GO" id="GO:0016567">
    <property type="term" value="P:protein ubiquitination"/>
    <property type="evidence" value="ECO:0007669"/>
    <property type="project" value="TreeGrafter"/>
</dbReference>
<evidence type="ECO:0000313" key="9">
    <source>
        <dbReference type="Proteomes" id="UP000002035"/>
    </source>
</evidence>
<feature type="domain" description="FYVE-type" evidence="7">
    <location>
        <begin position="168"/>
        <end position="292"/>
    </location>
</feature>
<feature type="region of interest" description="Disordered" evidence="5">
    <location>
        <begin position="1"/>
        <end position="148"/>
    </location>
</feature>
<dbReference type="PANTHER" id="PTHR23164">
    <property type="entry name" value="EARLY ENDOSOME ANTIGEN 1"/>
    <property type="match status" value="1"/>
</dbReference>
<proteinExistence type="predicted"/>
<gene>
    <name evidence="8" type="ORF">MCYG_05699</name>
</gene>
<feature type="region of interest" description="Disordered" evidence="5">
    <location>
        <begin position="242"/>
        <end position="266"/>
    </location>
</feature>
<dbReference type="Pfam" id="PF01363">
    <property type="entry name" value="FYVE"/>
    <property type="match status" value="1"/>
</dbReference>
<organism evidence="8 9">
    <name type="scientific">Arthroderma otae (strain ATCC MYA-4605 / CBS 113480)</name>
    <name type="common">Microsporum canis</name>
    <dbReference type="NCBI Taxonomy" id="554155"/>
    <lineage>
        <taxon>Eukaryota</taxon>
        <taxon>Fungi</taxon>
        <taxon>Dikarya</taxon>
        <taxon>Ascomycota</taxon>
        <taxon>Pezizomycotina</taxon>
        <taxon>Eurotiomycetes</taxon>
        <taxon>Eurotiomycetidae</taxon>
        <taxon>Onygenales</taxon>
        <taxon>Arthrodermataceae</taxon>
        <taxon>Microsporum</taxon>
    </lineage>
</organism>
<dbReference type="InterPro" id="IPR017455">
    <property type="entry name" value="Znf_FYVE-rel"/>
</dbReference>
<feature type="compositionally biased region" description="Polar residues" evidence="5">
    <location>
        <begin position="95"/>
        <end position="108"/>
    </location>
</feature>
<dbReference type="EMBL" id="DS995705">
    <property type="protein sequence ID" value="EEQ32880.1"/>
    <property type="molecule type" value="Genomic_DNA"/>
</dbReference>
<name>C5FSM7_ARTOC</name>
<evidence type="ECO:0000313" key="8">
    <source>
        <dbReference type="EMBL" id="EEQ32880.1"/>
    </source>
</evidence>
<feature type="region of interest" description="Disordered" evidence="5">
    <location>
        <begin position="455"/>
        <end position="476"/>
    </location>
</feature>
<dbReference type="GeneID" id="9224129"/>
<feature type="compositionally biased region" description="Low complexity" evidence="5">
    <location>
        <begin position="77"/>
        <end position="94"/>
    </location>
</feature>
<dbReference type="InterPro" id="IPR013083">
    <property type="entry name" value="Znf_RING/FYVE/PHD"/>
</dbReference>
<dbReference type="PROSITE" id="PS50089">
    <property type="entry name" value="ZF_RING_2"/>
    <property type="match status" value="1"/>
</dbReference>
<evidence type="ECO:0000256" key="2">
    <source>
        <dbReference type="ARBA" id="ARBA00022771"/>
    </source>
</evidence>
<dbReference type="OrthoDB" id="4173530at2759"/>
<dbReference type="Proteomes" id="UP000002035">
    <property type="component" value="Unassembled WGS sequence"/>
</dbReference>
<dbReference type="SUPFAM" id="SSF57850">
    <property type="entry name" value="RING/U-box"/>
    <property type="match status" value="1"/>
</dbReference>
<dbReference type="Gene3D" id="3.30.40.10">
    <property type="entry name" value="Zinc/RING finger domain, C3HC4 (zinc finger)"/>
    <property type="match status" value="2"/>
</dbReference>
<dbReference type="SMART" id="SM00184">
    <property type="entry name" value="RING"/>
    <property type="match status" value="1"/>
</dbReference>
<dbReference type="SMART" id="SM00064">
    <property type="entry name" value="FYVE"/>
    <property type="match status" value="1"/>
</dbReference>
<feature type="domain" description="RING-type" evidence="6">
    <location>
        <begin position="560"/>
        <end position="601"/>
    </location>
</feature>
<evidence type="ECO:0000259" key="7">
    <source>
        <dbReference type="PROSITE" id="PS50178"/>
    </source>
</evidence>
<dbReference type="OMA" id="CWCKFHE"/>